<dbReference type="SUPFAM" id="SSF52540">
    <property type="entry name" value="P-loop containing nucleoside triphosphate hydrolases"/>
    <property type="match status" value="1"/>
</dbReference>
<organism evidence="1 2">
    <name type="scientific">Cerina litoralis</name>
    <dbReference type="NCBI Taxonomy" id="2874477"/>
    <lineage>
        <taxon>Bacteria</taxon>
        <taxon>Pseudomonadati</taxon>
        <taxon>Bacteroidota</taxon>
        <taxon>Flavobacteriia</taxon>
        <taxon>Flavobacteriales</taxon>
        <taxon>Flavobacteriaceae</taxon>
        <taxon>Cerina</taxon>
    </lineage>
</organism>
<dbReference type="Proteomes" id="UP001200642">
    <property type="component" value="Unassembled WGS sequence"/>
</dbReference>
<comment type="caution">
    <text evidence="1">The sequence shown here is derived from an EMBL/GenBank/DDBJ whole genome shotgun (WGS) entry which is preliminary data.</text>
</comment>
<evidence type="ECO:0000313" key="2">
    <source>
        <dbReference type="Proteomes" id="UP001200642"/>
    </source>
</evidence>
<name>A0AAE3EVZ6_9FLAO</name>
<keyword evidence="2" id="KW-1185">Reference proteome</keyword>
<dbReference type="RefSeq" id="WP_317903207.1">
    <property type="nucleotide sequence ID" value="NZ_JAIRBC010000024.1"/>
</dbReference>
<evidence type="ECO:0000313" key="1">
    <source>
        <dbReference type="EMBL" id="MCG2462065.1"/>
    </source>
</evidence>
<evidence type="ECO:0008006" key="3">
    <source>
        <dbReference type="Google" id="ProtNLM"/>
    </source>
</evidence>
<gene>
    <name evidence="1" type="ORF">K8352_14995</name>
</gene>
<dbReference type="EMBL" id="JAIRBC010000024">
    <property type="protein sequence ID" value="MCG2462065.1"/>
    <property type="molecule type" value="Genomic_DNA"/>
</dbReference>
<dbReference type="InterPro" id="IPR027417">
    <property type="entry name" value="P-loop_NTPase"/>
</dbReference>
<proteinExistence type="predicted"/>
<sequence>MTKTGSVFSMGSGGATYEHNVQAAYLLAMILQIEVPLVAKSKICEVAFQTTSRGYATDDLMVIVDSGNTDNQKILGQIKHNVALTENNDVFNEVITAFWKDFNNAIFNKSKDRLLLVKSNLTNNDKNHIVVLLDWASTHKDENDFYKEVERIEVKKQHLNIFENLLKKANDDKNVSKKNIWLFLKSMALVAYDFGVETSTALNNSLNLITLAKESGCSLSGLEIWNNLLALAANYNQNGGALTYDDSKRLDIYKYFNPSVFDSSYQSISKLQEDSSIIIEPFSSSIEDFHLDRSEKLEELSGVSVMNQFTIVSGGAGAGKSALVKDYLERFYDDTEVFVFKAEQFNEIALPHVFTKLGVNDLITDIVSSIGYLKEKLIFIDSLEKLLEANPENAFQQFLTQIKAYKDVKVIMTSRAYAVNLILQKFNIPKAGIVEIELLSDAELDLAKKHFPSLEPYFKNPGLKEILRSPKYLEFSVRTIGVKDFKVENLSIVEFKSKLWSHIIEKSTITGIGKARKRGKAFSNIALKRAQLMRLFVEPDDGIDEAAVEALLDDHILYKNKNEYQFAPSHDILEDWALVKHISKLRTDAVSVDDFFSKIGGQPALRRAFRLWVEDYLIEDPDSIVAIIRDTINNKQIERYWVDEILVAVFRSRDASVFFQKFKPDLLTENTVFLNRCILLARTACMEYGKGSESNKSILFPIGDVWKELLLFIAENLSAISHLRESIFLLLMDWELRYILDSSNLSEKGIDACKSIVLEFIDQIEAGDDFWLNKVSRDKYTIQQLIYLLFGLTPHAKSEIEAFLNRANTQKDVPWRLQQFYDIAIKIALGGIRNQILVKEHSELLASLTETNWKEQPREEVKEVKIGGHRRISSFFPEPRPKKEESWGIADSKFEYYPSGIYKTFVTTLFATKPVEAIAFVIDFINYSVDYLMGSKYGKENPLEQLTLRFEDGGERVIYGDLDLWIAYRGLGTQVHSLIESILMSMERYLLQLASVEEEITKRLLAEHYKYILQLSNNVAPISVIASVFMAHPKAFTKDILPIFGQRQFYEWDLQRAISELQSMAPQDSKISHAQKKRMESNALPHRRKYYQGLRAFLIPYQFNIGEFNEGLSGIFDRFYNDYPDDHLWIKTVTEMDARKFKTGKVNEEAGTVELRPSYPKEIAGTIKAIEDDFKDNHLDAGQSNLLLKTIEKKGEITFQQWLEIYNNYSASDFQIGMFDMPATLAKVGLDSFADELNTNQISWCFATMYRAVDALVKDKYNRDYSLSMNYSVLEKKPILHSIHLLDKYASSVEESLNYKLLLGKLVLCPLDDYYLRQFLMYFRKEFSENCSEMASNLRKMVIAFAKFEKENPRPYRPTKEDATEYEKSFEEFITACLESPKVIDINTINFNSHEKHFLIRAMLMIPTENCTPVQADYVVKVFSEYVELHQTSEGDTWRNTRQHFDFTSQIDMQLFLGELWLYSDSLDYGKKSIDTLMSTFLKDKIRNSDDINDLYKFISGALDFCVTIMYDVVTDKTAEELQKYGTRFWQLWDYIFDRLKEKGKYYFSGKLLLNNQFLKKMEDWNGFLTYKTQYLNMAEYFGAKNLSAILSVFSTFGEKEFLPEGLLLLEKLTKENPDTKDDLLGKDGKVMIKKLFANHIDIIKERQDLVNAFLGILGVMIDMGSTEAYLIRENVFVYKTGF</sequence>
<accession>A0AAE3EVZ6</accession>
<protein>
    <recommendedName>
        <fullName evidence="3">ATP-binding protein</fullName>
    </recommendedName>
</protein>
<reference evidence="1" key="1">
    <citation type="submission" date="2023-02" db="EMBL/GenBank/DDBJ databases">
        <title>Genome of Flavobacteriaceae gen. nov. sp. strain F89.</title>
        <authorList>
            <person name="Wang Y."/>
        </authorList>
    </citation>
    <scope>NUCLEOTIDE SEQUENCE</scope>
    <source>
        <strain evidence="1">F89</strain>
    </source>
</reference>